<evidence type="ECO:0000259" key="2">
    <source>
        <dbReference type="Pfam" id="PF02517"/>
    </source>
</evidence>
<feature type="transmembrane region" description="Helical" evidence="1">
    <location>
        <begin position="67"/>
        <end position="85"/>
    </location>
</feature>
<feature type="transmembrane region" description="Helical" evidence="1">
    <location>
        <begin position="269"/>
        <end position="288"/>
    </location>
</feature>
<name>A0A2A4EYZ0_9BURK</name>
<dbReference type="RefSeq" id="WP_096721556.1">
    <property type="nucleotide sequence ID" value="NZ_MTZV01000004.1"/>
</dbReference>
<evidence type="ECO:0000313" key="3">
    <source>
        <dbReference type="EMBL" id="PCE25927.1"/>
    </source>
</evidence>
<dbReference type="AlphaFoldDB" id="A0A2A4EYZ0"/>
<keyword evidence="1" id="KW-0812">Transmembrane</keyword>
<dbReference type="GO" id="GO:0004175">
    <property type="term" value="F:endopeptidase activity"/>
    <property type="evidence" value="ECO:0007669"/>
    <property type="project" value="UniProtKB-ARBA"/>
</dbReference>
<feature type="domain" description="CAAX prenyl protease 2/Lysostaphin resistance protein A-like" evidence="2">
    <location>
        <begin position="158"/>
        <end position="244"/>
    </location>
</feature>
<protein>
    <recommendedName>
        <fullName evidence="2">CAAX prenyl protease 2/Lysostaphin resistance protein A-like domain-containing protein</fullName>
    </recommendedName>
</protein>
<keyword evidence="1" id="KW-0472">Membrane</keyword>
<dbReference type="Proteomes" id="UP000218022">
    <property type="component" value="Unassembled WGS sequence"/>
</dbReference>
<accession>A0A2A4EYZ0</accession>
<comment type="caution">
    <text evidence="3">The sequence shown here is derived from an EMBL/GenBank/DDBJ whole genome shotgun (WGS) entry which is preliminary data.</text>
</comment>
<dbReference type="InterPro" id="IPR003675">
    <property type="entry name" value="Rce1/LyrA-like_dom"/>
</dbReference>
<feature type="transmembrane region" description="Helical" evidence="1">
    <location>
        <begin position="234"/>
        <end position="257"/>
    </location>
</feature>
<reference evidence="3 4" key="1">
    <citation type="submission" date="2017-01" db="EMBL/GenBank/DDBJ databases">
        <title>Whole-Genome Shotgun Sequencing of Two beta-Proteobacterial Species in Search of the Bulgecin Biosynthetic Cluster.</title>
        <authorList>
            <person name="Horsman M.E."/>
            <person name="Marous D.R."/>
            <person name="Li R."/>
            <person name="Oliver R.A."/>
            <person name="Byun B."/>
            <person name="Emrich S.J."/>
            <person name="Boggess B."/>
            <person name="Townsend C.A."/>
            <person name="Mobashery S."/>
        </authorList>
    </citation>
    <scope>NUCLEOTIDE SEQUENCE [LARGE SCALE GENOMIC DNA]</scope>
    <source>
        <strain evidence="3 4">ATCC 31363</strain>
    </source>
</reference>
<gene>
    <name evidence="3" type="ORF">BWP39_15470</name>
</gene>
<dbReference type="GO" id="GO:0080120">
    <property type="term" value="P:CAAX-box protein maturation"/>
    <property type="evidence" value="ECO:0007669"/>
    <property type="project" value="UniProtKB-ARBA"/>
</dbReference>
<proteinExistence type="predicted"/>
<sequence>MKPENDFSRAFINLANMGRIDWRSVILTYLLVKFLSFLFTLTSAIVVTSPIFSEHRLFHIPVADRTPIFRVVDAAAYIFGFWLACKKILRRPFLSLISTDLTFDIRRCLRGAALYLAANAISFMAISLFTSMRAGVWVIAPRHFEWPHHRDQIVIAMVNLFVIPFAAFAEELFFRAWLTQTIGRYIRSSIVVVALVAVIFAAFHTQYDLRMKTLIFVDSLGFSALSLRDQRLELVIGVHSMMNVCVALQLLFFTGPLPHAQIPATPFDYWSLVILKCVLPIALMYGVLQKTRGWFVPTDARLTSSGNLQPGHL</sequence>
<feature type="transmembrane region" description="Helical" evidence="1">
    <location>
        <begin position="26"/>
        <end position="47"/>
    </location>
</feature>
<dbReference type="Pfam" id="PF02517">
    <property type="entry name" value="Rce1-like"/>
    <property type="match status" value="1"/>
</dbReference>
<feature type="transmembrane region" description="Helical" evidence="1">
    <location>
        <begin position="152"/>
        <end position="173"/>
    </location>
</feature>
<dbReference type="EMBL" id="MTZV01000004">
    <property type="protein sequence ID" value="PCE25927.1"/>
    <property type="molecule type" value="Genomic_DNA"/>
</dbReference>
<feature type="transmembrane region" description="Helical" evidence="1">
    <location>
        <begin position="113"/>
        <end position="140"/>
    </location>
</feature>
<organism evidence="3 4">
    <name type="scientific">Paraburkholderia acidicola</name>
    <dbReference type="NCBI Taxonomy" id="1912599"/>
    <lineage>
        <taxon>Bacteria</taxon>
        <taxon>Pseudomonadati</taxon>
        <taxon>Pseudomonadota</taxon>
        <taxon>Betaproteobacteria</taxon>
        <taxon>Burkholderiales</taxon>
        <taxon>Burkholderiaceae</taxon>
        <taxon>Paraburkholderia</taxon>
    </lineage>
</organism>
<evidence type="ECO:0000313" key="4">
    <source>
        <dbReference type="Proteomes" id="UP000218022"/>
    </source>
</evidence>
<feature type="transmembrane region" description="Helical" evidence="1">
    <location>
        <begin position="185"/>
        <end position="203"/>
    </location>
</feature>
<evidence type="ECO:0000256" key="1">
    <source>
        <dbReference type="SAM" id="Phobius"/>
    </source>
</evidence>
<keyword evidence="1" id="KW-1133">Transmembrane helix</keyword>